<organism evidence="1 2">
    <name type="scientific">Bacillus phage vB_BanS_Sophrita</name>
    <dbReference type="NCBI Taxonomy" id="2894790"/>
    <lineage>
        <taxon>Viruses</taxon>
        <taxon>Duplodnaviria</taxon>
        <taxon>Heunggongvirae</taxon>
        <taxon>Uroviricota</taxon>
        <taxon>Caudoviricetes</taxon>
        <taxon>Joanripponvirinae</taxon>
        <taxon>Sophritavirus</taxon>
        <taxon>Sophritavirus sophrita</taxon>
    </lineage>
</organism>
<reference evidence="1" key="1">
    <citation type="submission" date="2021-10" db="EMBL/GenBank/DDBJ databases">
        <authorList>
            <person name="Lavering E.D."/>
            <person name="James R."/>
            <person name="Fairholm J.D."/>
            <person name="Ogilvie B.H."/>
            <person name="Thurgood T.L."/>
            <person name="Robison R.A."/>
            <person name="Grose J.H."/>
        </authorList>
    </citation>
    <scope>NUCLEOTIDE SEQUENCE</scope>
</reference>
<gene>
    <name evidence="1" type="ORF">SOPHRITA_41</name>
</gene>
<proteinExistence type="predicted"/>
<keyword evidence="2" id="KW-1185">Reference proteome</keyword>
<evidence type="ECO:0000313" key="1">
    <source>
        <dbReference type="EMBL" id="UGO50632.1"/>
    </source>
</evidence>
<dbReference type="EMBL" id="OK499991">
    <property type="protein sequence ID" value="UGO50632.1"/>
    <property type="molecule type" value="Genomic_DNA"/>
</dbReference>
<sequence>MSELQKLYKDFSNKVYVLTFGKSTMGAEDKIIELEYESSDEFIKIFMREQYFEKVSIKEVESSTRTYLLE</sequence>
<protein>
    <submittedName>
        <fullName evidence="1">Uncharacterized protein</fullName>
    </submittedName>
</protein>
<dbReference type="Proteomes" id="UP000827460">
    <property type="component" value="Segment"/>
</dbReference>
<name>A0AAE8YU48_9CAUD</name>
<accession>A0AAE8YU48</accession>
<evidence type="ECO:0000313" key="2">
    <source>
        <dbReference type="Proteomes" id="UP000827460"/>
    </source>
</evidence>